<evidence type="ECO:0008006" key="5">
    <source>
        <dbReference type="Google" id="ProtNLM"/>
    </source>
</evidence>
<keyword evidence="2" id="KW-0732">Signal</keyword>
<dbReference type="RefSeq" id="WP_145187717.1">
    <property type="nucleotide sequence ID" value="NZ_CP036290.1"/>
</dbReference>
<dbReference type="EMBL" id="CP036290">
    <property type="protein sequence ID" value="QDU85062.1"/>
    <property type="molecule type" value="Genomic_DNA"/>
</dbReference>
<accession>A0A518D0Q6</accession>
<evidence type="ECO:0000313" key="4">
    <source>
        <dbReference type="Proteomes" id="UP000319342"/>
    </source>
</evidence>
<organism evidence="3 4">
    <name type="scientific">Rohdeia mirabilis</name>
    <dbReference type="NCBI Taxonomy" id="2528008"/>
    <lineage>
        <taxon>Bacteria</taxon>
        <taxon>Pseudomonadati</taxon>
        <taxon>Planctomycetota</taxon>
        <taxon>Planctomycetia</taxon>
        <taxon>Planctomycetia incertae sedis</taxon>
        <taxon>Rohdeia</taxon>
    </lineage>
</organism>
<dbReference type="Proteomes" id="UP000319342">
    <property type="component" value="Chromosome"/>
</dbReference>
<protein>
    <recommendedName>
        <fullName evidence="5">Tetratricopeptide repeat protein</fullName>
    </recommendedName>
</protein>
<feature type="compositionally biased region" description="Basic and acidic residues" evidence="1">
    <location>
        <begin position="734"/>
        <end position="749"/>
    </location>
</feature>
<evidence type="ECO:0000256" key="2">
    <source>
        <dbReference type="SAM" id="SignalP"/>
    </source>
</evidence>
<evidence type="ECO:0000313" key="3">
    <source>
        <dbReference type="EMBL" id="QDU85062.1"/>
    </source>
</evidence>
<sequence precursor="true">MLRNRNRRALLTLAIALTGLVLEPRTTAQDRAGAEDANGSSPAAQDGGATPAPNGAAGGLTREQMWYAPTATDWAKPVLIEWQRTWEDARALSLATNRPILVCVNMDGEIASEHYAGIRYRQPEIAALYEPYVCVIASTYRHNPRDYDEAGNRIPCPRFGTVTCGEHIWIEPILYEKFLDGQRVAPRHIMVELDGSESYDVFYAFDTQSVFDTIERGITEREDAPPIVERGDRSLVERVGSPDSADRQLVESAYLSGPADLRQALLDATRNAGADASLDLLRLGIHDLDPKLAQAARERLAQAESADAIGLINLSLRAALDSDERRALIGALERLGEQSPQARLLAAVHRGLDETRTTIDVDAWRTAARSSRRTMSPEDLGALARAAEATDAEAQLELAEASLELAYDESRPREFRTLLAEDARAALERAVTAGATGWRVDAARALAAHRLGERELALESARAAVEKLPAGDTRWSASAVLAIHADALRRAIDRAVRRGEPFDEQWLADYHAASAVLIAHPGATEDIALAHYDFLWRLGAFAPAGQVLRAALARYPDSFAVHARFRGHVFEERGAAGLEPAYDRLVATDPSPVLEWYRAFARLTAAESFRRTRDTAAAIGAYERAEAGFSRAAQLEPARQGSSDHYAALALAGRARLALEAGELERSTELLVAALERAPGAAGSLDGLNLSPSDTSRTLRAALEAAERTDLVERLDAALATIDPALLELPAYERPQRPAPRRDRGERDR</sequence>
<feature type="region of interest" description="Disordered" evidence="1">
    <location>
        <begin position="30"/>
        <end position="58"/>
    </location>
</feature>
<reference evidence="3 4" key="1">
    <citation type="submission" date="2019-02" db="EMBL/GenBank/DDBJ databases">
        <title>Deep-cultivation of Planctomycetes and their phenomic and genomic characterization uncovers novel biology.</title>
        <authorList>
            <person name="Wiegand S."/>
            <person name="Jogler M."/>
            <person name="Boedeker C."/>
            <person name="Pinto D."/>
            <person name="Vollmers J."/>
            <person name="Rivas-Marin E."/>
            <person name="Kohn T."/>
            <person name="Peeters S.H."/>
            <person name="Heuer A."/>
            <person name="Rast P."/>
            <person name="Oberbeckmann S."/>
            <person name="Bunk B."/>
            <person name="Jeske O."/>
            <person name="Meyerdierks A."/>
            <person name="Storesund J.E."/>
            <person name="Kallscheuer N."/>
            <person name="Luecker S."/>
            <person name="Lage O.M."/>
            <person name="Pohl T."/>
            <person name="Merkel B.J."/>
            <person name="Hornburger P."/>
            <person name="Mueller R.-W."/>
            <person name="Bruemmer F."/>
            <person name="Labrenz M."/>
            <person name="Spormann A.M."/>
            <person name="Op den Camp H."/>
            <person name="Overmann J."/>
            <person name="Amann R."/>
            <person name="Jetten M.S.M."/>
            <person name="Mascher T."/>
            <person name="Medema M.H."/>
            <person name="Devos D.P."/>
            <person name="Kaster A.-K."/>
            <person name="Ovreas L."/>
            <person name="Rohde M."/>
            <person name="Galperin M.Y."/>
            <person name="Jogler C."/>
        </authorList>
    </citation>
    <scope>NUCLEOTIDE SEQUENCE [LARGE SCALE GENOMIC DNA]</scope>
    <source>
        <strain evidence="3 4">Pla163</strain>
    </source>
</reference>
<dbReference type="AlphaFoldDB" id="A0A518D0Q6"/>
<keyword evidence="4" id="KW-1185">Reference proteome</keyword>
<gene>
    <name evidence="3" type="ORF">Pla163_21870</name>
</gene>
<feature type="signal peptide" evidence="2">
    <location>
        <begin position="1"/>
        <end position="28"/>
    </location>
</feature>
<feature type="chain" id="PRO_5022015135" description="Tetratricopeptide repeat protein" evidence="2">
    <location>
        <begin position="29"/>
        <end position="749"/>
    </location>
</feature>
<evidence type="ECO:0000256" key="1">
    <source>
        <dbReference type="SAM" id="MobiDB-lite"/>
    </source>
</evidence>
<feature type="region of interest" description="Disordered" evidence="1">
    <location>
        <begin position="730"/>
        <end position="749"/>
    </location>
</feature>
<dbReference type="OrthoDB" id="267976at2"/>
<proteinExistence type="predicted"/>
<name>A0A518D0Q6_9BACT</name>